<dbReference type="InterPro" id="IPR036291">
    <property type="entry name" value="NAD(P)-bd_dom_sf"/>
</dbReference>
<dbReference type="HOGENOM" id="CLU_026673_11_2_1"/>
<dbReference type="Gene3D" id="3.90.180.10">
    <property type="entry name" value="Medium-chain alcohol dehydrogenases, catalytic domain"/>
    <property type="match status" value="1"/>
</dbReference>
<feature type="compositionally biased region" description="Low complexity" evidence="5">
    <location>
        <begin position="16"/>
        <end position="26"/>
    </location>
</feature>
<proteinExistence type="predicted"/>
<evidence type="ECO:0000256" key="2">
    <source>
        <dbReference type="ARBA" id="ARBA00022723"/>
    </source>
</evidence>
<dbReference type="InterPro" id="IPR013149">
    <property type="entry name" value="ADH-like_C"/>
</dbReference>
<evidence type="ECO:0000256" key="1">
    <source>
        <dbReference type="ARBA" id="ARBA00001947"/>
    </source>
</evidence>
<dbReference type="SUPFAM" id="SSF51735">
    <property type="entry name" value="NAD(P)-binding Rossmann-fold domains"/>
    <property type="match status" value="1"/>
</dbReference>
<evidence type="ECO:0000313" key="7">
    <source>
        <dbReference type="EMBL" id="CDO72525.1"/>
    </source>
</evidence>
<comment type="caution">
    <text evidence="7">The sequence shown here is derived from an EMBL/GenBank/DDBJ whole genome shotgun (WGS) entry which is preliminary data.</text>
</comment>
<evidence type="ECO:0000256" key="5">
    <source>
        <dbReference type="SAM" id="MobiDB-lite"/>
    </source>
</evidence>
<dbReference type="PANTHER" id="PTHR42940">
    <property type="entry name" value="ALCOHOL DEHYDROGENASE 1-RELATED"/>
    <property type="match status" value="1"/>
</dbReference>
<feature type="domain" description="Alcohol dehydrogenase-like C-terminal" evidence="6">
    <location>
        <begin position="94"/>
        <end position="219"/>
    </location>
</feature>
<evidence type="ECO:0000259" key="6">
    <source>
        <dbReference type="Pfam" id="PF00107"/>
    </source>
</evidence>
<dbReference type="OMA" id="CHSDCHN"/>
<keyword evidence="2" id="KW-0479">Metal-binding</keyword>
<evidence type="ECO:0000256" key="3">
    <source>
        <dbReference type="ARBA" id="ARBA00022833"/>
    </source>
</evidence>
<gene>
    <name evidence="7" type="ORF">BN946_scf184983.g8</name>
</gene>
<dbReference type="AlphaFoldDB" id="A0A060SDS6"/>
<reference evidence="7" key="1">
    <citation type="submission" date="2014-01" db="EMBL/GenBank/DDBJ databases">
        <title>The genome of the white-rot fungus Pycnoporus cinnabarinus: a basidiomycete model with a versatile arsenal for lignocellulosic biomass breakdown.</title>
        <authorList>
            <person name="Levasseur A."/>
            <person name="Lomascolo A."/>
            <person name="Ruiz-Duenas F.J."/>
            <person name="Uzan E."/>
            <person name="Piumi F."/>
            <person name="Kues U."/>
            <person name="Ram A.F.J."/>
            <person name="Murat C."/>
            <person name="Haon M."/>
            <person name="Benoit I."/>
            <person name="Arfi Y."/>
            <person name="Chevret D."/>
            <person name="Drula E."/>
            <person name="Kwon M.J."/>
            <person name="Gouret P."/>
            <person name="Lesage-Meessen L."/>
            <person name="Lombard V."/>
            <person name="Mariette J."/>
            <person name="Noirot C."/>
            <person name="Park J."/>
            <person name="Patyshakuliyeva A."/>
            <person name="Wieneger R.A.B."/>
            <person name="Wosten H.A.B."/>
            <person name="Martin F."/>
            <person name="Coutinho P.M."/>
            <person name="de Vries R."/>
            <person name="Martinez A.T."/>
            <person name="Klopp C."/>
            <person name="Pontarotti P."/>
            <person name="Henrissat B."/>
            <person name="Record E."/>
        </authorList>
    </citation>
    <scope>NUCLEOTIDE SEQUENCE [LARGE SCALE GENOMIC DNA]</scope>
    <source>
        <strain evidence="7">BRFM137</strain>
    </source>
</reference>
<dbReference type="OrthoDB" id="1879366at2759"/>
<keyword evidence="8" id="KW-1185">Reference proteome</keyword>
<keyword evidence="4" id="KW-0560">Oxidoreductase</keyword>
<keyword evidence="3" id="KW-0862">Zinc</keyword>
<dbReference type="GO" id="GO:0016491">
    <property type="term" value="F:oxidoreductase activity"/>
    <property type="evidence" value="ECO:0007669"/>
    <property type="project" value="UniProtKB-KW"/>
</dbReference>
<feature type="region of interest" description="Disordered" evidence="5">
    <location>
        <begin position="1"/>
        <end position="26"/>
    </location>
</feature>
<sequence length="255" mass="27047">MRANRRSATPVDEVSRTSASRSQRSASAWTAAGRDYVKVRTAALVPVPGTIQGPRLPPCVVASATDAVSTPWRALLKTGVVKPEDTLLVVGCGGLGHNAIQIAKHILGVRTLIASDIRQESLQLARESGADLVAVPKELKALFKEKKLRPDVVVDVVGKQDTFDLAVSLLRIGGKILVMGLGDATICFQPLILAQKQITVQTSFAAANEDLEQSLAAIAAGKIKPKVEERPLNDCGAVIQGLEKGEIRARVALIP</sequence>
<protein>
    <recommendedName>
        <fullName evidence="6">Alcohol dehydrogenase-like C-terminal domain-containing protein</fullName>
    </recommendedName>
</protein>
<accession>A0A060SDS6</accession>
<evidence type="ECO:0000313" key="8">
    <source>
        <dbReference type="Proteomes" id="UP000029665"/>
    </source>
</evidence>
<dbReference type="Pfam" id="PF00107">
    <property type="entry name" value="ADH_zinc_N"/>
    <property type="match status" value="1"/>
</dbReference>
<evidence type="ECO:0000256" key="4">
    <source>
        <dbReference type="ARBA" id="ARBA00023002"/>
    </source>
</evidence>
<name>A0A060SDS6_PYCCI</name>
<organism evidence="7 8">
    <name type="scientific">Pycnoporus cinnabarinus</name>
    <name type="common">Cinnabar-red polypore</name>
    <name type="synonym">Trametes cinnabarina</name>
    <dbReference type="NCBI Taxonomy" id="5643"/>
    <lineage>
        <taxon>Eukaryota</taxon>
        <taxon>Fungi</taxon>
        <taxon>Dikarya</taxon>
        <taxon>Basidiomycota</taxon>
        <taxon>Agaricomycotina</taxon>
        <taxon>Agaricomycetes</taxon>
        <taxon>Polyporales</taxon>
        <taxon>Polyporaceae</taxon>
        <taxon>Trametes</taxon>
    </lineage>
</organism>
<dbReference type="Proteomes" id="UP000029665">
    <property type="component" value="Unassembled WGS sequence"/>
</dbReference>
<dbReference type="PANTHER" id="PTHR42940:SF8">
    <property type="entry name" value="VACUOLAR PROTEIN SORTING-ASSOCIATED PROTEIN 11"/>
    <property type="match status" value="1"/>
</dbReference>
<dbReference type="GO" id="GO:0046872">
    <property type="term" value="F:metal ion binding"/>
    <property type="evidence" value="ECO:0007669"/>
    <property type="project" value="UniProtKB-KW"/>
</dbReference>
<dbReference type="Gene3D" id="3.40.50.720">
    <property type="entry name" value="NAD(P)-binding Rossmann-like Domain"/>
    <property type="match status" value="1"/>
</dbReference>
<dbReference type="STRING" id="5643.A0A060SDS6"/>
<comment type="cofactor">
    <cofactor evidence="1">
        <name>Zn(2+)</name>
        <dbReference type="ChEBI" id="CHEBI:29105"/>
    </cofactor>
</comment>
<dbReference type="EMBL" id="CCBP010000114">
    <property type="protein sequence ID" value="CDO72525.1"/>
    <property type="molecule type" value="Genomic_DNA"/>
</dbReference>